<sequence length="324" mass="36377">MSHGTARLTVHGRRLIVQRHQAGWKQAHIAAAMGVSRKCVKTWLDRYAAEGEAGLVTRSSRPHSMPTKTSPQIEAQVLAARAELRDGPDVLGPKVGVPARTVSRILRRHRVPYLRDCDPMTGAVIRSSKQTAVRYERSLPGELVHMDVKKLGKIPPGGGWRARGHTRANHQARINKTPIGYDFVHSLVDDHSRLAYSEILPDEKGPTCAGFLQRAAAYFADKGIDRIERVMTDNAMAYRYSTDLQQVCAELGAVQKFIRPHCPWQNGKVERLNRTLATEWAYRQPFTSNEQRQAALAPWLEYYNTERRHSALGGKPPISRLLPT</sequence>
<dbReference type="Proteomes" id="UP000188235">
    <property type="component" value="Plasmid unnamed"/>
</dbReference>
<reference evidence="2 3" key="1">
    <citation type="journal article" date="2008" name="Int. J. Syst. Evol. Microbiol.">
        <title>Tessaracoccus flavescens sp. nov., isolated from marine sediment.</title>
        <authorList>
            <person name="Lee D.W."/>
            <person name="Lee S.D."/>
        </authorList>
    </citation>
    <scope>NUCLEOTIDE SEQUENCE [LARGE SCALE GENOMIC DNA]</scope>
    <source>
        <strain evidence="2 3">SST-39T</strain>
        <plasmid evidence="3">Plasmid</plasmid>
    </source>
</reference>
<dbReference type="InterPro" id="IPR036397">
    <property type="entry name" value="RNaseH_sf"/>
</dbReference>
<feature type="domain" description="Integrase catalytic" evidence="1">
    <location>
        <begin position="136"/>
        <end position="324"/>
    </location>
</feature>
<dbReference type="AlphaFoldDB" id="A0A1Q2D306"/>
<dbReference type="SUPFAM" id="SSF53098">
    <property type="entry name" value="Ribonuclease H-like"/>
    <property type="match status" value="1"/>
</dbReference>
<dbReference type="EMBL" id="CP019608">
    <property type="protein sequence ID" value="AQP52725.1"/>
    <property type="molecule type" value="Genomic_DNA"/>
</dbReference>
<dbReference type="InterPro" id="IPR055247">
    <property type="entry name" value="InsJ-like_HTH"/>
</dbReference>
<dbReference type="Gene3D" id="1.10.10.10">
    <property type="entry name" value="Winged helix-like DNA-binding domain superfamily/Winged helix DNA-binding domain"/>
    <property type="match status" value="1"/>
</dbReference>
<organism evidence="2 3">
    <name type="scientific">Tessaracoccus flavescens</name>
    <dbReference type="NCBI Taxonomy" id="399497"/>
    <lineage>
        <taxon>Bacteria</taxon>
        <taxon>Bacillati</taxon>
        <taxon>Actinomycetota</taxon>
        <taxon>Actinomycetes</taxon>
        <taxon>Propionibacteriales</taxon>
        <taxon>Propionibacteriaceae</taxon>
        <taxon>Tessaracoccus</taxon>
    </lineage>
</organism>
<accession>A0A1Q2D306</accession>
<dbReference type="Pfam" id="PF13683">
    <property type="entry name" value="rve_3"/>
    <property type="match status" value="1"/>
</dbReference>
<dbReference type="InterPro" id="IPR009057">
    <property type="entry name" value="Homeodomain-like_sf"/>
</dbReference>
<keyword evidence="3" id="KW-1185">Reference proteome</keyword>
<dbReference type="InterPro" id="IPR012337">
    <property type="entry name" value="RNaseH-like_sf"/>
</dbReference>
<geneLocation type="plasmid" evidence="2">
    <name>unnamed</name>
</geneLocation>
<dbReference type="InterPro" id="IPR036388">
    <property type="entry name" value="WH-like_DNA-bd_sf"/>
</dbReference>
<dbReference type="SUPFAM" id="SSF46689">
    <property type="entry name" value="Homeodomain-like"/>
    <property type="match status" value="1"/>
</dbReference>
<evidence type="ECO:0000313" key="3">
    <source>
        <dbReference type="Proteomes" id="UP000188235"/>
    </source>
</evidence>
<protein>
    <submittedName>
        <fullName evidence="2">IS481 family transposase</fullName>
    </submittedName>
</protein>
<keyword evidence="2" id="KW-0614">Plasmid</keyword>
<dbReference type="GO" id="GO:0003676">
    <property type="term" value="F:nucleic acid binding"/>
    <property type="evidence" value="ECO:0007669"/>
    <property type="project" value="InterPro"/>
</dbReference>
<dbReference type="OrthoDB" id="568335at2"/>
<name>A0A1Q2D306_9ACTN</name>
<dbReference type="Gene3D" id="3.30.420.10">
    <property type="entry name" value="Ribonuclease H-like superfamily/Ribonuclease H"/>
    <property type="match status" value="1"/>
</dbReference>
<dbReference type="Pfam" id="PF13518">
    <property type="entry name" value="HTH_28"/>
    <property type="match status" value="1"/>
</dbReference>
<dbReference type="NCBIfam" id="NF033577">
    <property type="entry name" value="transpos_IS481"/>
    <property type="match status" value="1"/>
</dbReference>
<gene>
    <name evidence="2" type="ORF">BW733_17660</name>
</gene>
<dbReference type="KEGG" id="tfa:BW733_17660"/>
<evidence type="ECO:0000259" key="1">
    <source>
        <dbReference type="PROSITE" id="PS50994"/>
    </source>
</evidence>
<dbReference type="RefSeq" id="WP_077353148.1">
    <property type="nucleotide sequence ID" value="NZ_CP019608.1"/>
</dbReference>
<dbReference type="PANTHER" id="PTHR35004">
    <property type="entry name" value="TRANSPOSASE RV3428C-RELATED"/>
    <property type="match status" value="1"/>
</dbReference>
<proteinExistence type="predicted"/>
<dbReference type="InterPro" id="IPR001584">
    <property type="entry name" value="Integrase_cat-core"/>
</dbReference>
<dbReference type="PROSITE" id="PS50994">
    <property type="entry name" value="INTEGRASE"/>
    <property type="match status" value="1"/>
</dbReference>
<dbReference type="InterPro" id="IPR047656">
    <property type="entry name" value="IS481-like_transpos"/>
</dbReference>
<dbReference type="GO" id="GO:0015074">
    <property type="term" value="P:DNA integration"/>
    <property type="evidence" value="ECO:0007669"/>
    <property type="project" value="InterPro"/>
</dbReference>
<evidence type="ECO:0000313" key="2">
    <source>
        <dbReference type="EMBL" id="AQP52725.1"/>
    </source>
</evidence>